<evidence type="ECO:0000313" key="3">
    <source>
        <dbReference type="EMBL" id="RYU13413.1"/>
    </source>
</evidence>
<feature type="transmembrane region" description="Helical" evidence="2">
    <location>
        <begin position="172"/>
        <end position="198"/>
    </location>
</feature>
<sequence length="211" mass="22192">MLGRNRDADTTTTTDERARFDDVEDTQVVSRDEAAGVDEEQARRDRFGGINWGAGFFGWLVAIAVSLLLAGIIGAVTAGTEAEEQLIPDATTTELGLAAVLTVGVILAIGYYAGGYVAGRMSRYDGMRQGLAVWLVGVVLTALAVAAGTFFGDRYNVLASVELPSVPMSTDTMTTAGLVMAGLVLLVTLVTAMFGGAVGRHYHARVDKAGW</sequence>
<feature type="transmembrane region" description="Helical" evidence="2">
    <location>
        <begin position="52"/>
        <end position="76"/>
    </location>
</feature>
<keyword evidence="2" id="KW-0812">Transmembrane</keyword>
<feature type="region of interest" description="Disordered" evidence="1">
    <location>
        <begin position="1"/>
        <end position="24"/>
    </location>
</feature>
<evidence type="ECO:0000256" key="2">
    <source>
        <dbReference type="SAM" id="Phobius"/>
    </source>
</evidence>
<dbReference type="Proteomes" id="UP000291189">
    <property type="component" value="Unassembled WGS sequence"/>
</dbReference>
<keyword evidence="2" id="KW-0472">Membrane</keyword>
<dbReference type="OrthoDB" id="5244723at2"/>
<feature type="compositionally biased region" description="Basic and acidic residues" evidence="1">
    <location>
        <begin position="1"/>
        <end position="21"/>
    </location>
</feature>
<dbReference type="RefSeq" id="WP_129986374.1">
    <property type="nucleotide sequence ID" value="NZ_SDPU01000018.1"/>
</dbReference>
<dbReference type="AlphaFoldDB" id="A0A4Q5J4M9"/>
<keyword evidence="2" id="KW-1133">Transmembrane helix</keyword>
<proteinExistence type="predicted"/>
<evidence type="ECO:0000256" key="1">
    <source>
        <dbReference type="SAM" id="MobiDB-lite"/>
    </source>
</evidence>
<feature type="transmembrane region" description="Helical" evidence="2">
    <location>
        <begin position="131"/>
        <end position="152"/>
    </location>
</feature>
<organism evidence="3 4">
    <name type="scientific">Nocardioides iriomotensis</name>
    <dbReference type="NCBI Taxonomy" id="715784"/>
    <lineage>
        <taxon>Bacteria</taxon>
        <taxon>Bacillati</taxon>
        <taxon>Actinomycetota</taxon>
        <taxon>Actinomycetes</taxon>
        <taxon>Propionibacteriales</taxon>
        <taxon>Nocardioidaceae</taxon>
        <taxon>Nocardioides</taxon>
    </lineage>
</organism>
<feature type="transmembrane region" description="Helical" evidence="2">
    <location>
        <begin position="96"/>
        <end position="119"/>
    </location>
</feature>
<accession>A0A4Q5J4M9</accession>
<protein>
    <submittedName>
        <fullName evidence="3">Uncharacterized protein</fullName>
    </submittedName>
</protein>
<gene>
    <name evidence="3" type="ORF">ETU37_06140</name>
</gene>
<evidence type="ECO:0000313" key="4">
    <source>
        <dbReference type="Proteomes" id="UP000291189"/>
    </source>
</evidence>
<keyword evidence="4" id="KW-1185">Reference proteome</keyword>
<reference evidence="3 4" key="1">
    <citation type="submission" date="2019-01" db="EMBL/GenBank/DDBJ databases">
        <title>Nocardioides guangzhouensis sp. nov., an actinobacterium isolated from soil.</title>
        <authorList>
            <person name="Fu Y."/>
            <person name="Cai Y."/>
            <person name="Lin Z."/>
            <person name="Chen P."/>
        </authorList>
    </citation>
    <scope>NUCLEOTIDE SEQUENCE [LARGE SCALE GENOMIC DNA]</scope>
    <source>
        <strain evidence="3 4">NBRC 105384</strain>
    </source>
</reference>
<dbReference type="EMBL" id="SDPU01000018">
    <property type="protein sequence ID" value="RYU13413.1"/>
    <property type="molecule type" value="Genomic_DNA"/>
</dbReference>
<comment type="caution">
    <text evidence="3">The sequence shown here is derived from an EMBL/GenBank/DDBJ whole genome shotgun (WGS) entry which is preliminary data.</text>
</comment>
<name>A0A4Q5J4M9_9ACTN</name>